<dbReference type="AlphaFoldDB" id="A0A8U0HVH4"/>
<dbReference type="Proteomes" id="UP000830729">
    <property type="component" value="Chromosome"/>
</dbReference>
<dbReference type="SUPFAM" id="SSF52518">
    <property type="entry name" value="Thiamin diphosphate-binding fold (THDP-binding)"/>
    <property type="match status" value="1"/>
</dbReference>
<dbReference type="GO" id="GO:0009083">
    <property type="term" value="P:branched-chain amino acid catabolic process"/>
    <property type="evidence" value="ECO:0007669"/>
    <property type="project" value="TreeGrafter"/>
</dbReference>
<feature type="domain" description="Dehydrogenase E1 component" evidence="2">
    <location>
        <begin position="28"/>
        <end position="333"/>
    </location>
</feature>
<accession>A0A8U0HVH4</accession>
<dbReference type="RefSeq" id="WP_248650981.1">
    <property type="nucleotide sequence ID" value="NZ_CP096659.1"/>
</dbReference>
<dbReference type="CDD" id="cd02000">
    <property type="entry name" value="TPP_E1_PDC_ADC_BCADC"/>
    <property type="match status" value="1"/>
</dbReference>
<dbReference type="Gene3D" id="3.40.50.970">
    <property type="match status" value="1"/>
</dbReference>
<organism evidence="3 4">
    <name type="scientific">Halorussus limi</name>
    <dbReference type="NCBI Taxonomy" id="2938695"/>
    <lineage>
        <taxon>Archaea</taxon>
        <taxon>Methanobacteriati</taxon>
        <taxon>Methanobacteriota</taxon>
        <taxon>Stenosarchaea group</taxon>
        <taxon>Halobacteria</taxon>
        <taxon>Halobacteriales</taxon>
        <taxon>Haladaptataceae</taxon>
        <taxon>Halorussus</taxon>
    </lineage>
</organism>
<reference evidence="3 4" key="1">
    <citation type="submission" date="2022-04" db="EMBL/GenBank/DDBJ databases">
        <title>Diverse halophilic archaea isolated from saline environments.</title>
        <authorList>
            <person name="Cui H.-L."/>
        </authorList>
    </citation>
    <scope>NUCLEOTIDE SEQUENCE [LARGE SCALE GENOMIC DNA]</scope>
    <source>
        <strain evidence="3 4">XZYJT49</strain>
    </source>
</reference>
<dbReference type="InterPro" id="IPR050771">
    <property type="entry name" value="Alpha-ketoacid_DH_E1_comp"/>
</dbReference>
<evidence type="ECO:0000313" key="4">
    <source>
        <dbReference type="Proteomes" id="UP000830729"/>
    </source>
</evidence>
<protein>
    <submittedName>
        <fullName evidence="3">Thiamine pyrophosphate-dependent enzyme</fullName>
    </submittedName>
</protein>
<dbReference type="InterPro" id="IPR001017">
    <property type="entry name" value="DH_E1"/>
</dbReference>
<dbReference type="GeneID" id="72184025"/>
<evidence type="ECO:0000313" key="3">
    <source>
        <dbReference type="EMBL" id="UPV74938.1"/>
    </source>
</evidence>
<dbReference type="Pfam" id="PF00676">
    <property type="entry name" value="E1_dh"/>
    <property type="match status" value="1"/>
</dbReference>
<keyword evidence="4" id="KW-1185">Reference proteome</keyword>
<proteinExistence type="predicted"/>
<gene>
    <name evidence="3" type="ORF">M0R89_02460</name>
</gene>
<dbReference type="KEGG" id="halx:M0R89_02460"/>
<sequence>MNRIIGERDLSETPFSPEQARETYRELVRARAFDERALALQRRGWMSSWPPYRGQEGSQVGAAMAMADDDWLFPTYRSNAMQLARDVPISDVLLFRRGMPEYHSGHEVPNFPQAVPIATQIPHAAGVGMAMNYERAVKGDDADGERTEAEGVEADGGDGPANPAVLCYFGDGATSEGDFHEGMNFAGVFDAPTVFFCENNEWAISLPRHRQTASDTIAQKANAYGFEGVQVDGNDPLAVRETVADALDSARDGDPVLVESLTYRQGAHTTSDDPSQYEDAAKELPDWRTADPVERYEEYLREQGVIDDEFVAEVEDEADAELDEAVERAESADPGDPHDVFDRVYENLPPNLREQKAWLDSFLADHDVKEIDH</sequence>
<dbReference type="InterPro" id="IPR029061">
    <property type="entry name" value="THDP-binding"/>
</dbReference>
<name>A0A8U0HVH4_9EURY</name>
<evidence type="ECO:0000259" key="2">
    <source>
        <dbReference type="Pfam" id="PF00676"/>
    </source>
</evidence>
<dbReference type="GO" id="GO:0044272">
    <property type="term" value="P:sulfur compound biosynthetic process"/>
    <property type="evidence" value="ECO:0007669"/>
    <property type="project" value="UniProtKB-ARBA"/>
</dbReference>
<dbReference type="PANTHER" id="PTHR43380:SF1">
    <property type="entry name" value="2-OXOISOVALERATE DEHYDROGENASE SUBUNIT ALPHA, MITOCHONDRIAL"/>
    <property type="match status" value="1"/>
</dbReference>
<dbReference type="PANTHER" id="PTHR43380">
    <property type="entry name" value="2-OXOISOVALERATE DEHYDROGENASE SUBUNIT ALPHA, MITOCHONDRIAL"/>
    <property type="match status" value="1"/>
</dbReference>
<dbReference type="EMBL" id="CP096659">
    <property type="protein sequence ID" value="UPV74938.1"/>
    <property type="molecule type" value="Genomic_DNA"/>
</dbReference>
<keyword evidence="1" id="KW-0560">Oxidoreductase</keyword>
<dbReference type="GO" id="GO:0016624">
    <property type="term" value="F:oxidoreductase activity, acting on the aldehyde or oxo group of donors, disulfide as acceptor"/>
    <property type="evidence" value="ECO:0007669"/>
    <property type="project" value="InterPro"/>
</dbReference>
<evidence type="ECO:0000256" key="1">
    <source>
        <dbReference type="ARBA" id="ARBA00023002"/>
    </source>
</evidence>